<dbReference type="SUPFAM" id="SSF55729">
    <property type="entry name" value="Acyl-CoA N-acyltransferases (Nat)"/>
    <property type="match status" value="1"/>
</dbReference>
<reference evidence="4 5" key="1">
    <citation type="submission" date="2017-05" db="EMBL/GenBank/DDBJ databases">
        <title>Complete and WGS of Bordetella genogroups.</title>
        <authorList>
            <person name="Spilker T."/>
            <person name="LiPuma J."/>
        </authorList>
    </citation>
    <scope>NUCLEOTIDE SEQUENCE [LARGE SCALE GENOMIC DNA]</scope>
    <source>
        <strain evidence="4 5">AU17610</strain>
    </source>
</reference>
<name>A0A261STW6_9BORD</name>
<organism evidence="4 5">
    <name type="scientific">Bordetella genomosp. 1</name>
    <dbReference type="NCBI Taxonomy" id="1395607"/>
    <lineage>
        <taxon>Bacteria</taxon>
        <taxon>Pseudomonadati</taxon>
        <taxon>Pseudomonadota</taxon>
        <taxon>Betaproteobacteria</taxon>
        <taxon>Burkholderiales</taxon>
        <taxon>Alcaligenaceae</taxon>
        <taxon>Bordetella</taxon>
    </lineage>
</organism>
<dbReference type="Gene3D" id="3.40.630.30">
    <property type="match status" value="1"/>
</dbReference>
<dbReference type="CDD" id="cd04301">
    <property type="entry name" value="NAT_SF"/>
    <property type="match status" value="1"/>
</dbReference>
<protein>
    <submittedName>
        <fullName evidence="4">GNAT family N-acetyltransferase</fullName>
    </submittedName>
</protein>
<gene>
    <name evidence="4" type="ORF">CEG14_03435</name>
</gene>
<dbReference type="EMBL" id="NEVL01000001">
    <property type="protein sequence ID" value="OZI40824.1"/>
    <property type="molecule type" value="Genomic_DNA"/>
</dbReference>
<proteinExistence type="predicted"/>
<dbReference type="GO" id="GO:0016747">
    <property type="term" value="F:acyltransferase activity, transferring groups other than amino-acyl groups"/>
    <property type="evidence" value="ECO:0007669"/>
    <property type="project" value="InterPro"/>
</dbReference>
<keyword evidence="2" id="KW-0012">Acyltransferase</keyword>
<evidence type="ECO:0000259" key="3">
    <source>
        <dbReference type="PROSITE" id="PS51186"/>
    </source>
</evidence>
<comment type="caution">
    <text evidence="4">The sequence shown here is derived from an EMBL/GenBank/DDBJ whole genome shotgun (WGS) entry which is preliminary data.</text>
</comment>
<evidence type="ECO:0000256" key="2">
    <source>
        <dbReference type="ARBA" id="ARBA00023315"/>
    </source>
</evidence>
<dbReference type="Pfam" id="PF00583">
    <property type="entry name" value="Acetyltransf_1"/>
    <property type="match status" value="1"/>
</dbReference>
<dbReference type="OrthoDB" id="9803233at2"/>
<evidence type="ECO:0000256" key="1">
    <source>
        <dbReference type="ARBA" id="ARBA00022679"/>
    </source>
</evidence>
<dbReference type="Proteomes" id="UP000217005">
    <property type="component" value="Unassembled WGS sequence"/>
</dbReference>
<dbReference type="AlphaFoldDB" id="A0A261STW6"/>
<dbReference type="InterPro" id="IPR000182">
    <property type="entry name" value="GNAT_dom"/>
</dbReference>
<accession>A0A261STW6</accession>
<sequence>MEIYRESPRRADVMALIDALDAYQMPLSPPESHHGVDIEALCRDDIVFLVARDAGGKALGCGGILLTPAYAELKRMYVDPAARGLGVAQQILARLEAAAAEAGIARVCLETGVRQDDALRFYRRSGYVDCAPFGDYLPDPHSAFMQKLL</sequence>
<evidence type="ECO:0000313" key="5">
    <source>
        <dbReference type="Proteomes" id="UP000217005"/>
    </source>
</evidence>
<dbReference type="InterPro" id="IPR050832">
    <property type="entry name" value="Bact_Acetyltransf"/>
</dbReference>
<feature type="domain" description="N-acetyltransferase" evidence="3">
    <location>
        <begin position="1"/>
        <end position="149"/>
    </location>
</feature>
<dbReference type="PANTHER" id="PTHR43877">
    <property type="entry name" value="AMINOALKYLPHOSPHONATE N-ACETYLTRANSFERASE-RELATED-RELATED"/>
    <property type="match status" value="1"/>
</dbReference>
<keyword evidence="1 4" id="KW-0808">Transferase</keyword>
<dbReference type="PROSITE" id="PS51186">
    <property type="entry name" value="GNAT"/>
    <property type="match status" value="1"/>
</dbReference>
<dbReference type="InterPro" id="IPR016181">
    <property type="entry name" value="Acyl_CoA_acyltransferase"/>
</dbReference>
<dbReference type="PANTHER" id="PTHR43877:SF2">
    <property type="entry name" value="AMINOALKYLPHOSPHONATE N-ACETYLTRANSFERASE-RELATED"/>
    <property type="match status" value="1"/>
</dbReference>
<dbReference type="RefSeq" id="WP_094824938.1">
    <property type="nucleotide sequence ID" value="NZ_NEVL01000001.1"/>
</dbReference>
<evidence type="ECO:0000313" key="4">
    <source>
        <dbReference type="EMBL" id="OZI40824.1"/>
    </source>
</evidence>